<dbReference type="Proteomes" id="UP000805193">
    <property type="component" value="Unassembled WGS sequence"/>
</dbReference>
<protein>
    <submittedName>
        <fullName evidence="1">Uncharacterized protein</fullName>
    </submittedName>
</protein>
<gene>
    <name evidence="1" type="ORF">HPB47_027296</name>
</gene>
<sequence length="400" mass="45190">MESRRAFVLSGFSNNVNGRQFVFQDDATTLPVCALCDQVSSQWYVLNCCHRFCQSCFNDVVQKTPLTLRCPLDSKSFRPKRPLEPSEDATVLERSVSCWNQRHGCDFIGTVTEMIDHFGSCHHYEVTCRLCGSAVLWRGLAAHVKSAHGRTTRASKAHELPTPNTDEVVVPAQPLSLDSLLACLEDLASRCTDIRSAQDSHFLQLTRSVDSLKTQLQASHESPRIRSQEESSGDMEAKRICCERSDHEDLPLSKFEWKVTRFSVLRVGIQYFRSEIFEVAPGYQVQLKGYIDGITRVELKVAATIWKTAHATQDCGDCRTWQYTRTCLFQVVNIERPADSSEVRYDLDEVFKTSTPLLDTPSGVTSAWLDICSIDRATFQRDFVSEDAFIIMFSIEANAI</sequence>
<evidence type="ECO:0000313" key="1">
    <source>
        <dbReference type="EMBL" id="KAG0425551.1"/>
    </source>
</evidence>
<proteinExistence type="predicted"/>
<reference evidence="1 2" key="1">
    <citation type="journal article" date="2020" name="Cell">
        <title>Large-Scale Comparative Analyses of Tick Genomes Elucidate Their Genetic Diversity and Vector Capacities.</title>
        <authorList>
            <consortium name="Tick Genome and Microbiome Consortium (TIGMIC)"/>
            <person name="Jia N."/>
            <person name="Wang J."/>
            <person name="Shi W."/>
            <person name="Du L."/>
            <person name="Sun Y."/>
            <person name="Zhan W."/>
            <person name="Jiang J.F."/>
            <person name="Wang Q."/>
            <person name="Zhang B."/>
            <person name="Ji P."/>
            <person name="Bell-Sakyi L."/>
            <person name="Cui X.M."/>
            <person name="Yuan T.T."/>
            <person name="Jiang B.G."/>
            <person name="Yang W.F."/>
            <person name="Lam T.T."/>
            <person name="Chang Q.C."/>
            <person name="Ding S.J."/>
            <person name="Wang X.J."/>
            <person name="Zhu J.G."/>
            <person name="Ruan X.D."/>
            <person name="Zhao L."/>
            <person name="Wei J.T."/>
            <person name="Ye R.Z."/>
            <person name="Que T.C."/>
            <person name="Du C.H."/>
            <person name="Zhou Y.H."/>
            <person name="Cheng J.X."/>
            <person name="Dai P.F."/>
            <person name="Guo W.B."/>
            <person name="Han X.H."/>
            <person name="Huang E.J."/>
            <person name="Li L.F."/>
            <person name="Wei W."/>
            <person name="Gao Y.C."/>
            <person name="Liu J.Z."/>
            <person name="Shao H.Z."/>
            <person name="Wang X."/>
            <person name="Wang C.C."/>
            <person name="Yang T.C."/>
            <person name="Huo Q.B."/>
            <person name="Li W."/>
            <person name="Chen H.Y."/>
            <person name="Chen S.E."/>
            <person name="Zhou L.G."/>
            <person name="Ni X.B."/>
            <person name="Tian J.H."/>
            <person name="Sheng Y."/>
            <person name="Liu T."/>
            <person name="Pan Y.S."/>
            <person name="Xia L.Y."/>
            <person name="Li J."/>
            <person name="Zhao F."/>
            <person name="Cao W.C."/>
        </authorList>
    </citation>
    <scope>NUCLEOTIDE SEQUENCE [LARGE SCALE GENOMIC DNA]</scope>
    <source>
        <strain evidence="1">Iper-2018</strain>
    </source>
</reference>
<name>A0AC60PWB2_IXOPE</name>
<organism evidence="1 2">
    <name type="scientific">Ixodes persulcatus</name>
    <name type="common">Taiga tick</name>
    <dbReference type="NCBI Taxonomy" id="34615"/>
    <lineage>
        <taxon>Eukaryota</taxon>
        <taxon>Metazoa</taxon>
        <taxon>Ecdysozoa</taxon>
        <taxon>Arthropoda</taxon>
        <taxon>Chelicerata</taxon>
        <taxon>Arachnida</taxon>
        <taxon>Acari</taxon>
        <taxon>Parasitiformes</taxon>
        <taxon>Ixodida</taxon>
        <taxon>Ixodoidea</taxon>
        <taxon>Ixodidae</taxon>
        <taxon>Ixodinae</taxon>
        <taxon>Ixodes</taxon>
    </lineage>
</organism>
<dbReference type="EMBL" id="JABSTQ010009826">
    <property type="protein sequence ID" value="KAG0425551.1"/>
    <property type="molecule type" value="Genomic_DNA"/>
</dbReference>
<keyword evidence="2" id="KW-1185">Reference proteome</keyword>
<evidence type="ECO:0000313" key="2">
    <source>
        <dbReference type="Proteomes" id="UP000805193"/>
    </source>
</evidence>
<accession>A0AC60PWB2</accession>
<comment type="caution">
    <text evidence="1">The sequence shown here is derived from an EMBL/GenBank/DDBJ whole genome shotgun (WGS) entry which is preliminary data.</text>
</comment>